<name>A0A4Y9YS07_9APHY</name>
<dbReference type="EMBL" id="SEKV01000082">
    <property type="protein sequence ID" value="TFY64962.1"/>
    <property type="molecule type" value="Genomic_DNA"/>
</dbReference>
<comment type="similarity">
    <text evidence="4">Belongs to the RNase H family.</text>
</comment>
<evidence type="ECO:0000256" key="9">
    <source>
        <dbReference type="ARBA" id="ARBA00022759"/>
    </source>
</evidence>
<gene>
    <name evidence="14" type="ORF">EVJ58_g2282</name>
</gene>
<sequence length="381" mass="41386">MGTGKTAGKPGYYAVAKGHTPGVYLTWDDCLPHVNGFPGATYKKFTNVIEAEAWIEAVGEGKAGSRSTAATTARPPISRPAQTSSPITTRSAVAVPSTPPRSPAKPRSPTKPVYSGTESGVVEGSSTSPNSKKRKRSLAGQPVQDETGWQIVYSDGACKGNGKVGSIAGIGVWWGHGDERNLAERCPGAQTNNRAELIAIVRVLETTPHDRRSLLIKTDSQYSINCFQNWLPGWEARKWINSKGEPVKNKELIRYLSALLDQRALEGQKVRLQYVRGHVGEEGNEGADWLANIGVTRPERPERDWETLRASVQNAPAVDLDPIAFAKPEVLVPPEDKNEFEETSQKLFSVDADVPISGAELEAYASALADDDDLLWDLEDD</sequence>
<evidence type="ECO:0000256" key="4">
    <source>
        <dbReference type="ARBA" id="ARBA00005300"/>
    </source>
</evidence>
<evidence type="ECO:0000313" key="15">
    <source>
        <dbReference type="Proteomes" id="UP000298390"/>
    </source>
</evidence>
<comment type="cofactor">
    <cofactor evidence="2">
        <name>Mg(2+)</name>
        <dbReference type="ChEBI" id="CHEBI:18420"/>
    </cofactor>
</comment>
<dbReference type="InterPro" id="IPR012337">
    <property type="entry name" value="RNaseH-like_sf"/>
</dbReference>
<dbReference type="PROSITE" id="PS50879">
    <property type="entry name" value="RNASE_H_1"/>
    <property type="match status" value="1"/>
</dbReference>
<proteinExistence type="inferred from homology"/>
<evidence type="ECO:0000256" key="7">
    <source>
        <dbReference type="ARBA" id="ARBA00022722"/>
    </source>
</evidence>
<evidence type="ECO:0000313" key="14">
    <source>
        <dbReference type="EMBL" id="TFY64962.1"/>
    </source>
</evidence>
<protein>
    <recommendedName>
        <fullName evidence="6">Ribonuclease H</fullName>
        <ecNumber evidence="5">3.1.26.4</ecNumber>
    </recommendedName>
</protein>
<dbReference type="CDD" id="cd09280">
    <property type="entry name" value="RNase_HI_eukaryote_like"/>
    <property type="match status" value="1"/>
</dbReference>
<dbReference type="PANTHER" id="PTHR10642:SF26">
    <property type="entry name" value="RIBONUCLEASE H1"/>
    <property type="match status" value="1"/>
</dbReference>
<dbReference type="GO" id="GO:0046872">
    <property type="term" value="F:metal ion binding"/>
    <property type="evidence" value="ECO:0007669"/>
    <property type="project" value="UniProtKB-KW"/>
</dbReference>
<evidence type="ECO:0000256" key="10">
    <source>
        <dbReference type="ARBA" id="ARBA00022801"/>
    </source>
</evidence>
<evidence type="ECO:0000256" key="11">
    <source>
        <dbReference type="ARBA" id="ARBA00022842"/>
    </source>
</evidence>
<dbReference type="GO" id="GO:0004523">
    <property type="term" value="F:RNA-DNA hybrid ribonuclease activity"/>
    <property type="evidence" value="ECO:0007669"/>
    <property type="project" value="UniProtKB-EC"/>
</dbReference>
<organism evidence="14 15">
    <name type="scientific">Rhodofomes roseus</name>
    <dbReference type="NCBI Taxonomy" id="34475"/>
    <lineage>
        <taxon>Eukaryota</taxon>
        <taxon>Fungi</taxon>
        <taxon>Dikarya</taxon>
        <taxon>Basidiomycota</taxon>
        <taxon>Agaricomycotina</taxon>
        <taxon>Agaricomycetes</taxon>
        <taxon>Polyporales</taxon>
        <taxon>Rhodofomes</taxon>
    </lineage>
</organism>
<dbReference type="EC" id="3.1.26.4" evidence="5"/>
<dbReference type="SUPFAM" id="SSF55658">
    <property type="entry name" value="L9 N-domain-like"/>
    <property type="match status" value="1"/>
</dbReference>
<evidence type="ECO:0000256" key="6">
    <source>
        <dbReference type="ARBA" id="ARBA00017721"/>
    </source>
</evidence>
<dbReference type="Gene3D" id="3.40.970.10">
    <property type="entry name" value="Ribonuclease H1, N-terminal domain"/>
    <property type="match status" value="1"/>
</dbReference>
<comment type="function">
    <text evidence="3">Endonuclease that specifically degrades the RNA of RNA-DNA hybrids.</text>
</comment>
<keyword evidence="11" id="KW-0460">Magnesium</keyword>
<keyword evidence="8" id="KW-0479">Metal-binding</keyword>
<dbReference type="Proteomes" id="UP000298390">
    <property type="component" value="Unassembled WGS sequence"/>
</dbReference>
<evidence type="ECO:0000256" key="3">
    <source>
        <dbReference type="ARBA" id="ARBA00004065"/>
    </source>
</evidence>
<dbReference type="Pfam" id="PF01693">
    <property type="entry name" value="Cauli_VI"/>
    <property type="match status" value="1"/>
</dbReference>
<evidence type="ECO:0000256" key="5">
    <source>
        <dbReference type="ARBA" id="ARBA00012180"/>
    </source>
</evidence>
<reference evidence="14 15" key="1">
    <citation type="submission" date="2019-01" db="EMBL/GenBank/DDBJ databases">
        <title>Genome sequencing of the rare red list fungi Fomitopsis rosea.</title>
        <authorList>
            <person name="Buettner E."/>
            <person name="Kellner H."/>
        </authorList>
    </citation>
    <scope>NUCLEOTIDE SEQUENCE [LARGE SCALE GENOMIC DNA]</scope>
    <source>
        <strain evidence="14 15">DSM 105464</strain>
    </source>
</reference>
<keyword evidence="7" id="KW-0540">Nuclease</keyword>
<dbReference type="InterPro" id="IPR036397">
    <property type="entry name" value="RNaseH_sf"/>
</dbReference>
<feature type="region of interest" description="Disordered" evidence="12">
    <location>
        <begin position="59"/>
        <end position="143"/>
    </location>
</feature>
<feature type="compositionally biased region" description="Low complexity" evidence="12">
    <location>
        <begin position="65"/>
        <end position="80"/>
    </location>
</feature>
<dbReference type="GO" id="GO:0043137">
    <property type="term" value="P:DNA replication, removal of RNA primer"/>
    <property type="evidence" value="ECO:0007669"/>
    <property type="project" value="TreeGrafter"/>
</dbReference>
<evidence type="ECO:0000256" key="8">
    <source>
        <dbReference type="ARBA" id="ARBA00022723"/>
    </source>
</evidence>
<dbReference type="Pfam" id="PF00075">
    <property type="entry name" value="RNase_H"/>
    <property type="match status" value="1"/>
</dbReference>
<accession>A0A4Y9YS07</accession>
<feature type="domain" description="RNase H type-1" evidence="13">
    <location>
        <begin position="146"/>
        <end position="296"/>
    </location>
</feature>
<dbReference type="InterPro" id="IPR002156">
    <property type="entry name" value="RNaseH_domain"/>
</dbReference>
<dbReference type="FunFam" id="3.40.970.10:FF:000002">
    <property type="entry name" value="Ribonuclease H"/>
    <property type="match status" value="1"/>
</dbReference>
<dbReference type="STRING" id="34475.A0A4Y9YS07"/>
<feature type="compositionally biased region" description="Low complexity" evidence="12">
    <location>
        <begin position="115"/>
        <end position="128"/>
    </location>
</feature>
<evidence type="ECO:0000256" key="2">
    <source>
        <dbReference type="ARBA" id="ARBA00001946"/>
    </source>
</evidence>
<dbReference type="InterPro" id="IPR009027">
    <property type="entry name" value="Ribosomal_bL9/RNase_H1_N"/>
</dbReference>
<keyword evidence="9" id="KW-0255">Endonuclease</keyword>
<dbReference type="InterPro" id="IPR050092">
    <property type="entry name" value="RNase_H"/>
</dbReference>
<dbReference type="SUPFAM" id="SSF53098">
    <property type="entry name" value="Ribonuclease H-like"/>
    <property type="match status" value="1"/>
</dbReference>
<keyword evidence="10" id="KW-0378">Hydrolase</keyword>
<feature type="compositionally biased region" description="Polar residues" evidence="12">
    <location>
        <begin position="81"/>
        <end position="91"/>
    </location>
</feature>
<dbReference type="PANTHER" id="PTHR10642">
    <property type="entry name" value="RIBONUCLEASE H1"/>
    <property type="match status" value="1"/>
</dbReference>
<evidence type="ECO:0000256" key="12">
    <source>
        <dbReference type="SAM" id="MobiDB-lite"/>
    </source>
</evidence>
<evidence type="ECO:0000259" key="13">
    <source>
        <dbReference type="PROSITE" id="PS50879"/>
    </source>
</evidence>
<dbReference type="InterPro" id="IPR011320">
    <property type="entry name" value="RNase_H1_N"/>
</dbReference>
<dbReference type="InterPro" id="IPR037056">
    <property type="entry name" value="RNase_H1_N_sf"/>
</dbReference>
<dbReference type="GO" id="GO:0003676">
    <property type="term" value="F:nucleic acid binding"/>
    <property type="evidence" value="ECO:0007669"/>
    <property type="project" value="InterPro"/>
</dbReference>
<dbReference type="AlphaFoldDB" id="A0A4Y9YS07"/>
<comment type="caution">
    <text evidence="14">The sequence shown here is derived from an EMBL/GenBank/DDBJ whole genome shotgun (WGS) entry which is preliminary data.</text>
</comment>
<dbReference type="Gene3D" id="3.30.420.10">
    <property type="entry name" value="Ribonuclease H-like superfamily/Ribonuclease H"/>
    <property type="match status" value="1"/>
</dbReference>
<comment type="catalytic activity">
    <reaction evidence="1">
        <text>Endonucleolytic cleavage to 5'-phosphomonoester.</text>
        <dbReference type="EC" id="3.1.26.4"/>
    </reaction>
</comment>
<evidence type="ECO:0000256" key="1">
    <source>
        <dbReference type="ARBA" id="ARBA00000077"/>
    </source>
</evidence>